<keyword evidence="3" id="KW-1185">Reference proteome</keyword>
<sequence>MKPNIINAFVGLRCRLTQPTLILITVISYLIICGT</sequence>
<dbReference type="KEGG" id="naz:Aazo_2006"/>
<feature type="transmembrane region" description="Helical" evidence="1">
    <location>
        <begin position="12"/>
        <end position="32"/>
    </location>
</feature>
<protein>
    <submittedName>
        <fullName evidence="2">Uncharacterized protein</fullName>
    </submittedName>
</protein>
<keyword evidence="1" id="KW-0812">Transmembrane</keyword>
<keyword evidence="1" id="KW-0472">Membrane</keyword>
<keyword evidence="1" id="KW-1133">Transmembrane helix</keyword>
<reference evidence="2 3" key="1">
    <citation type="journal article" date="2010" name="PLoS ONE">
        <title>Genome erosion in a nitrogen-fixing vertically transmitted endosymbiotic multicellular cyanobacterium.</title>
        <authorList>
            <person name="Ran L."/>
            <person name="Larsson J."/>
            <person name="Vigil-Stenman T."/>
            <person name="Nylander J.A."/>
            <person name="Ininbergs K."/>
            <person name="Zheng W.W."/>
            <person name="Lapidus A."/>
            <person name="Lowry S."/>
            <person name="Haselkorn R."/>
            <person name="Bergman B."/>
        </authorList>
    </citation>
    <scope>NUCLEOTIDE SEQUENCE [LARGE SCALE GENOMIC DNA]</scope>
    <source>
        <strain evidence="2 3">0708</strain>
    </source>
</reference>
<accession>D7DWF6</accession>
<dbReference type="Proteomes" id="UP000001511">
    <property type="component" value="Chromosome"/>
</dbReference>
<organism evidence="2 3">
    <name type="scientific">Nostoc azollae (strain 0708)</name>
    <name type="common">Anabaena azollae (strain 0708)</name>
    <dbReference type="NCBI Taxonomy" id="551115"/>
    <lineage>
        <taxon>Bacteria</taxon>
        <taxon>Bacillati</taxon>
        <taxon>Cyanobacteriota</taxon>
        <taxon>Cyanophyceae</taxon>
        <taxon>Nostocales</taxon>
        <taxon>Nostocaceae</taxon>
        <taxon>Trichormus</taxon>
    </lineage>
</organism>
<dbReference type="EMBL" id="CP002059">
    <property type="protein sequence ID" value="ADI64073.1"/>
    <property type="molecule type" value="Genomic_DNA"/>
</dbReference>
<name>D7DWF6_NOSA0</name>
<evidence type="ECO:0000313" key="2">
    <source>
        <dbReference type="EMBL" id="ADI64073.1"/>
    </source>
</evidence>
<evidence type="ECO:0000256" key="1">
    <source>
        <dbReference type="SAM" id="Phobius"/>
    </source>
</evidence>
<dbReference type="AlphaFoldDB" id="D7DWF6"/>
<dbReference type="HOGENOM" id="CLU_3366114_0_0_3"/>
<proteinExistence type="predicted"/>
<evidence type="ECO:0000313" key="3">
    <source>
        <dbReference type="Proteomes" id="UP000001511"/>
    </source>
</evidence>
<gene>
    <name evidence="2" type="ordered locus">Aazo_2006</name>
</gene>